<proteinExistence type="predicted"/>
<dbReference type="EMBL" id="KZ678429">
    <property type="protein sequence ID" value="PSR87424.1"/>
    <property type="molecule type" value="Genomic_DNA"/>
</dbReference>
<protein>
    <submittedName>
        <fullName evidence="1">Uncharacterized protein</fullName>
    </submittedName>
</protein>
<accession>A0A2T3A9X9</accession>
<dbReference type="AlphaFoldDB" id="A0A2T3A9X9"/>
<evidence type="ECO:0000313" key="1">
    <source>
        <dbReference type="EMBL" id="PSR87424.1"/>
    </source>
</evidence>
<gene>
    <name evidence="1" type="ORF">BD289DRAFT_498925</name>
</gene>
<feature type="non-terminal residue" evidence="1">
    <location>
        <position position="1"/>
    </location>
</feature>
<reference evidence="1 2" key="1">
    <citation type="journal article" date="2018" name="Mycol. Prog.">
        <title>Coniella lustricola, a new species from submerged detritus.</title>
        <authorList>
            <person name="Raudabaugh D.B."/>
            <person name="Iturriaga T."/>
            <person name="Carver A."/>
            <person name="Mondo S."/>
            <person name="Pangilinan J."/>
            <person name="Lipzen A."/>
            <person name="He G."/>
            <person name="Amirebrahimi M."/>
            <person name="Grigoriev I.V."/>
            <person name="Miller A.N."/>
        </authorList>
    </citation>
    <scope>NUCLEOTIDE SEQUENCE [LARGE SCALE GENOMIC DNA]</scope>
    <source>
        <strain evidence="1 2">B22-T-1</strain>
    </source>
</reference>
<name>A0A2T3A9X9_9PEZI</name>
<keyword evidence="2" id="KW-1185">Reference proteome</keyword>
<evidence type="ECO:0000313" key="2">
    <source>
        <dbReference type="Proteomes" id="UP000241462"/>
    </source>
</evidence>
<sequence length="131" mass="14284">SCQVFISIYLSLYLLESNSTLLPGCLPASGTRGTRPVSLWVLNELNHLVFLVCSFTTIQVNLCQSTPFAIGSQLRLSATRGHAASRLRFSNSAASSDPTLATVSRLSPFMDTGLMHRLEYLMSSLSCKPLK</sequence>
<dbReference type="Proteomes" id="UP000241462">
    <property type="component" value="Unassembled WGS sequence"/>
</dbReference>
<dbReference type="InParanoid" id="A0A2T3A9X9"/>
<organism evidence="1 2">
    <name type="scientific">Coniella lustricola</name>
    <dbReference type="NCBI Taxonomy" id="2025994"/>
    <lineage>
        <taxon>Eukaryota</taxon>
        <taxon>Fungi</taxon>
        <taxon>Dikarya</taxon>
        <taxon>Ascomycota</taxon>
        <taxon>Pezizomycotina</taxon>
        <taxon>Sordariomycetes</taxon>
        <taxon>Sordariomycetidae</taxon>
        <taxon>Diaporthales</taxon>
        <taxon>Schizoparmaceae</taxon>
        <taxon>Coniella</taxon>
    </lineage>
</organism>